<comment type="caution">
    <text evidence="2">The sequence shown here is derived from an EMBL/GenBank/DDBJ whole genome shotgun (WGS) entry which is preliminary data.</text>
</comment>
<dbReference type="Proteomes" id="UP000664835">
    <property type="component" value="Unassembled WGS sequence"/>
</dbReference>
<accession>A0ABS3Q5U4</accession>
<name>A0ABS3Q5U4_9GAMM</name>
<feature type="chain" id="PRO_5046149487" evidence="1">
    <location>
        <begin position="21"/>
        <end position="93"/>
    </location>
</feature>
<reference evidence="2 3" key="1">
    <citation type="submission" date="2021-03" db="EMBL/GenBank/DDBJ databases">
        <title>Thiomicrorhabdus sp.nov.,novel sulfur-oxidizing bacteria isolated from coastal sediment.</title>
        <authorList>
            <person name="Liu X."/>
        </authorList>
    </citation>
    <scope>NUCLEOTIDE SEQUENCE [LARGE SCALE GENOMIC DNA]</scope>
    <source>
        <strain evidence="2 3">6S2-11</strain>
    </source>
</reference>
<keyword evidence="3" id="KW-1185">Reference proteome</keyword>
<dbReference type="EMBL" id="JAGETV010000016">
    <property type="protein sequence ID" value="MBO1927702.1"/>
    <property type="molecule type" value="Genomic_DNA"/>
</dbReference>
<gene>
    <name evidence="2" type="ORF">J3998_08950</name>
</gene>
<evidence type="ECO:0000256" key="1">
    <source>
        <dbReference type="SAM" id="SignalP"/>
    </source>
</evidence>
<organism evidence="2 3">
    <name type="scientific">Thiomicrorhabdus marina</name>
    <dbReference type="NCBI Taxonomy" id="2818442"/>
    <lineage>
        <taxon>Bacteria</taxon>
        <taxon>Pseudomonadati</taxon>
        <taxon>Pseudomonadota</taxon>
        <taxon>Gammaproteobacteria</taxon>
        <taxon>Thiotrichales</taxon>
        <taxon>Piscirickettsiaceae</taxon>
        <taxon>Thiomicrorhabdus</taxon>
    </lineage>
</organism>
<protein>
    <submittedName>
        <fullName evidence="2">Uncharacterized protein</fullName>
    </submittedName>
</protein>
<sequence>MRLVKVVSGLMLLLPSIAFSQNVEVPNHNCQKPTKPAEYKNFSEFGEFNEEFIRYQKCMNSFIKEHKQAMELHHQAATMAVKEWNQFLNKNLN</sequence>
<keyword evidence="1" id="KW-0732">Signal</keyword>
<evidence type="ECO:0000313" key="2">
    <source>
        <dbReference type="EMBL" id="MBO1927702.1"/>
    </source>
</evidence>
<proteinExistence type="predicted"/>
<dbReference type="RefSeq" id="WP_208150318.1">
    <property type="nucleotide sequence ID" value="NZ_JAGETV010000016.1"/>
</dbReference>
<evidence type="ECO:0000313" key="3">
    <source>
        <dbReference type="Proteomes" id="UP000664835"/>
    </source>
</evidence>
<feature type="signal peptide" evidence="1">
    <location>
        <begin position="1"/>
        <end position="20"/>
    </location>
</feature>